<evidence type="ECO:0008006" key="3">
    <source>
        <dbReference type="Google" id="ProtNLM"/>
    </source>
</evidence>
<dbReference type="EMBL" id="RDPI01001082">
    <property type="protein sequence ID" value="MBF4376757.1"/>
    <property type="molecule type" value="Genomic_DNA"/>
</dbReference>
<keyword evidence="2" id="KW-1185">Reference proteome</keyword>
<evidence type="ECO:0000313" key="2">
    <source>
        <dbReference type="Proteomes" id="UP000726136"/>
    </source>
</evidence>
<proteinExistence type="predicted"/>
<accession>A0ABR9ZE85</accession>
<sequence length="119" mass="13775">ELKCLFLSIYSSPKEFGSKKNELKPNTLIAPFKNGLRFLNFVFSQVERRLGKEYIQEQCHKLGDITLLDFEEAAKRTKLEIVSKKRNSTGYKIFFDYLGSHKTKESIGIKCDADYEAIK</sequence>
<feature type="non-terminal residue" evidence="1">
    <location>
        <position position="119"/>
    </location>
</feature>
<gene>
    <name evidence="1" type="ORF">EAY46_27645</name>
</gene>
<feature type="non-terminal residue" evidence="1">
    <location>
        <position position="1"/>
    </location>
</feature>
<dbReference type="Proteomes" id="UP000726136">
    <property type="component" value="Unassembled WGS sequence"/>
</dbReference>
<comment type="caution">
    <text evidence="1">The sequence shown here is derived from an EMBL/GenBank/DDBJ whole genome shotgun (WGS) entry which is preliminary data.</text>
</comment>
<organism evidence="1 2">
    <name type="scientific">Vibrio anguillarum</name>
    <name type="common">Listonella anguillarum</name>
    <dbReference type="NCBI Taxonomy" id="55601"/>
    <lineage>
        <taxon>Bacteria</taxon>
        <taxon>Pseudomonadati</taxon>
        <taxon>Pseudomonadota</taxon>
        <taxon>Gammaproteobacteria</taxon>
        <taxon>Vibrionales</taxon>
        <taxon>Vibrionaceae</taxon>
        <taxon>Vibrio</taxon>
    </lineage>
</organism>
<name>A0ABR9ZE85_VIBAN</name>
<reference evidence="1 2" key="1">
    <citation type="journal article" date="2021" name="PeerJ">
        <title>Analysis of 44 Vibrio anguillarum genomes reveals high genetic diversity.</title>
        <authorList>
            <person name="Hansen M.J."/>
            <person name="Dalsgaard I."/>
        </authorList>
    </citation>
    <scope>NUCLEOTIDE SEQUENCE [LARGE SCALE GENOMIC DNA]</scope>
    <source>
        <strain evidence="1 2">040915-1/1B</strain>
    </source>
</reference>
<protein>
    <recommendedName>
        <fullName evidence="3">Site-specific integrase</fullName>
    </recommendedName>
</protein>
<evidence type="ECO:0000313" key="1">
    <source>
        <dbReference type="EMBL" id="MBF4376757.1"/>
    </source>
</evidence>